<keyword evidence="3" id="KW-0238">DNA-binding</keyword>
<dbReference type="AlphaFoldDB" id="A0A8J2U2H9"/>
<evidence type="ECO:0000259" key="5">
    <source>
        <dbReference type="PROSITE" id="PS50931"/>
    </source>
</evidence>
<dbReference type="CDD" id="cd08422">
    <property type="entry name" value="PBP2_CrgA_like"/>
    <property type="match status" value="1"/>
</dbReference>
<accession>A0A8J2U2H9</accession>
<dbReference type="Pfam" id="PF00126">
    <property type="entry name" value="HTH_1"/>
    <property type="match status" value="1"/>
</dbReference>
<dbReference type="GO" id="GO:0043565">
    <property type="term" value="F:sequence-specific DNA binding"/>
    <property type="evidence" value="ECO:0007669"/>
    <property type="project" value="TreeGrafter"/>
</dbReference>
<reference evidence="7" key="1">
    <citation type="journal article" date="2019" name="Int. J. Syst. Evol. Microbiol.">
        <title>The Global Catalogue of Microorganisms (GCM) 10K type strain sequencing project: providing services to taxonomists for standard genome sequencing and annotation.</title>
        <authorList>
            <consortium name="The Broad Institute Genomics Platform"/>
            <consortium name="The Broad Institute Genome Sequencing Center for Infectious Disease"/>
            <person name="Wu L."/>
            <person name="Ma J."/>
        </authorList>
    </citation>
    <scope>NUCLEOTIDE SEQUENCE [LARGE SCALE GENOMIC DNA]</scope>
    <source>
        <strain evidence="7">CGMCC 1.10130</strain>
    </source>
</reference>
<dbReference type="GO" id="GO:0003700">
    <property type="term" value="F:DNA-binding transcription factor activity"/>
    <property type="evidence" value="ECO:0007669"/>
    <property type="project" value="InterPro"/>
</dbReference>
<evidence type="ECO:0000256" key="4">
    <source>
        <dbReference type="ARBA" id="ARBA00023163"/>
    </source>
</evidence>
<evidence type="ECO:0000256" key="3">
    <source>
        <dbReference type="ARBA" id="ARBA00023125"/>
    </source>
</evidence>
<evidence type="ECO:0000313" key="6">
    <source>
        <dbReference type="EMBL" id="GGA66796.1"/>
    </source>
</evidence>
<dbReference type="Proteomes" id="UP000619743">
    <property type="component" value="Unassembled WGS sequence"/>
</dbReference>
<dbReference type="PANTHER" id="PTHR30537">
    <property type="entry name" value="HTH-TYPE TRANSCRIPTIONAL REGULATOR"/>
    <property type="match status" value="1"/>
</dbReference>
<feature type="domain" description="HTH lysR-type" evidence="5">
    <location>
        <begin position="1"/>
        <end position="59"/>
    </location>
</feature>
<comment type="similarity">
    <text evidence="1">Belongs to the LysR transcriptional regulatory family.</text>
</comment>
<dbReference type="InterPro" id="IPR036390">
    <property type="entry name" value="WH_DNA-bd_sf"/>
</dbReference>
<evidence type="ECO:0000256" key="2">
    <source>
        <dbReference type="ARBA" id="ARBA00023015"/>
    </source>
</evidence>
<dbReference type="InterPro" id="IPR036388">
    <property type="entry name" value="WH-like_DNA-bd_sf"/>
</dbReference>
<keyword evidence="2" id="KW-0805">Transcription regulation</keyword>
<dbReference type="InterPro" id="IPR000847">
    <property type="entry name" value="LysR_HTH_N"/>
</dbReference>
<dbReference type="GO" id="GO:0006351">
    <property type="term" value="P:DNA-templated transcription"/>
    <property type="evidence" value="ECO:0007669"/>
    <property type="project" value="TreeGrafter"/>
</dbReference>
<name>A0A8J2U2H9_9GAMM</name>
<sequence>MEQFRRADTFARVVEAKSFSAAARQLGVAKSVISKHIRELEQSLGVRLLNRSTRSLSLTEAGQIYYRHSLELLQRANLAMTELRQYQNQPTGTLRITSPIDFGTVVLAPVIEQLKSMYPKLNIDLQLDDQIVDMVEHGIDLAIRVGWLKDSSLVARKIGEAKMRVFASPNYLAHHGSPKTPIELAQHQWIALTLLQSPLKWLFTDRKGASHPVTIESSVKANSVSAVVALAKQGLGISAIADYVIADDLITGRLLPLLSQYQLPAVGVYAVYPHRQHVPAKVQVLLDLLQQHWTHLNSAPARR</sequence>
<proteinExistence type="inferred from homology"/>
<gene>
    <name evidence="6" type="ORF">GCM10011369_05460</name>
</gene>
<dbReference type="InterPro" id="IPR005119">
    <property type="entry name" value="LysR_subst-bd"/>
</dbReference>
<organism evidence="6 7">
    <name type="scientific">Neiella marina</name>
    <dbReference type="NCBI Taxonomy" id="508461"/>
    <lineage>
        <taxon>Bacteria</taxon>
        <taxon>Pseudomonadati</taxon>
        <taxon>Pseudomonadota</taxon>
        <taxon>Gammaproteobacteria</taxon>
        <taxon>Alteromonadales</taxon>
        <taxon>Echinimonadaceae</taxon>
        <taxon>Neiella</taxon>
    </lineage>
</organism>
<dbReference type="SUPFAM" id="SSF46785">
    <property type="entry name" value="Winged helix' DNA-binding domain"/>
    <property type="match status" value="1"/>
</dbReference>
<dbReference type="SUPFAM" id="SSF53850">
    <property type="entry name" value="Periplasmic binding protein-like II"/>
    <property type="match status" value="1"/>
</dbReference>
<dbReference type="RefSeq" id="WP_087504496.1">
    <property type="nucleotide sequence ID" value="NZ_BMDX01000002.1"/>
</dbReference>
<dbReference type="PROSITE" id="PS50931">
    <property type="entry name" value="HTH_LYSR"/>
    <property type="match status" value="1"/>
</dbReference>
<dbReference type="FunFam" id="1.10.10.10:FF:000001">
    <property type="entry name" value="LysR family transcriptional regulator"/>
    <property type="match status" value="1"/>
</dbReference>
<evidence type="ECO:0000256" key="1">
    <source>
        <dbReference type="ARBA" id="ARBA00009437"/>
    </source>
</evidence>
<protein>
    <submittedName>
        <fullName evidence="6">LysR family transcriptional regulator</fullName>
    </submittedName>
</protein>
<evidence type="ECO:0000313" key="7">
    <source>
        <dbReference type="Proteomes" id="UP000619743"/>
    </source>
</evidence>
<dbReference type="EMBL" id="BMDX01000002">
    <property type="protein sequence ID" value="GGA66796.1"/>
    <property type="molecule type" value="Genomic_DNA"/>
</dbReference>
<keyword evidence="7" id="KW-1185">Reference proteome</keyword>
<comment type="caution">
    <text evidence="6">The sequence shown here is derived from an EMBL/GenBank/DDBJ whole genome shotgun (WGS) entry which is preliminary data.</text>
</comment>
<dbReference type="OrthoDB" id="8885940at2"/>
<dbReference type="PANTHER" id="PTHR30537:SF66">
    <property type="entry name" value="IRON-REGULATED VIRULENCE REGULATORY PROTEIN IRGB"/>
    <property type="match status" value="1"/>
</dbReference>
<dbReference type="Gene3D" id="3.40.190.290">
    <property type="match status" value="1"/>
</dbReference>
<dbReference type="Pfam" id="PF03466">
    <property type="entry name" value="LysR_substrate"/>
    <property type="match status" value="1"/>
</dbReference>
<keyword evidence="4" id="KW-0804">Transcription</keyword>
<dbReference type="PRINTS" id="PR00039">
    <property type="entry name" value="HTHLYSR"/>
</dbReference>
<dbReference type="InterPro" id="IPR058163">
    <property type="entry name" value="LysR-type_TF_proteobact-type"/>
</dbReference>
<dbReference type="Gene3D" id="1.10.10.10">
    <property type="entry name" value="Winged helix-like DNA-binding domain superfamily/Winged helix DNA-binding domain"/>
    <property type="match status" value="1"/>
</dbReference>